<keyword evidence="10 14" id="KW-0472">Membrane</keyword>
<keyword evidence="16" id="KW-1185">Reference proteome</keyword>
<dbReference type="GO" id="GO:0008292">
    <property type="term" value="P:acetylcholine biosynthetic process"/>
    <property type="evidence" value="ECO:0000318"/>
    <property type="project" value="GO_Central"/>
</dbReference>
<feature type="transmembrane region" description="Helical" evidence="14">
    <location>
        <begin position="184"/>
        <end position="207"/>
    </location>
</feature>
<dbReference type="eggNOG" id="KOG3761">
    <property type="taxonomic scope" value="Eukaryota"/>
</dbReference>
<evidence type="ECO:0000256" key="4">
    <source>
        <dbReference type="ARBA" id="ARBA00022692"/>
    </source>
</evidence>
<evidence type="ECO:0000256" key="7">
    <source>
        <dbReference type="ARBA" id="ARBA00022989"/>
    </source>
</evidence>
<feature type="transmembrane region" description="Helical" evidence="14">
    <location>
        <begin position="396"/>
        <end position="419"/>
    </location>
</feature>
<dbReference type="PANTHER" id="PTHR45897">
    <property type="entry name" value="HIGH-AFFINITY CHOLINE TRANSPORTER 1"/>
    <property type="match status" value="1"/>
</dbReference>
<dbReference type="HOGENOM" id="CLU_018808_10_0_1"/>
<feature type="transmembrane region" description="Helical" evidence="14">
    <location>
        <begin position="316"/>
        <end position="337"/>
    </location>
</feature>
<dbReference type="InterPro" id="IPR052244">
    <property type="entry name" value="Choline_transporter"/>
</dbReference>
<dbReference type="EMBL" id="DS469526">
    <property type="protein sequence ID" value="EDO46558.1"/>
    <property type="molecule type" value="Genomic_DNA"/>
</dbReference>
<evidence type="ECO:0000256" key="9">
    <source>
        <dbReference type="ARBA" id="ARBA00023065"/>
    </source>
</evidence>
<feature type="transmembrane region" description="Helical" evidence="14">
    <location>
        <begin position="39"/>
        <end position="63"/>
    </location>
</feature>
<feature type="transmembrane region" description="Helical" evidence="14">
    <location>
        <begin position="426"/>
        <end position="443"/>
    </location>
</feature>
<reference evidence="15 16" key="1">
    <citation type="journal article" date="2007" name="Science">
        <title>Sea anemone genome reveals ancestral eumetazoan gene repertoire and genomic organization.</title>
        <authorList>
            <person name="Putnam N.H."/>
            <person name="Srivastava M."/>
            <person name="Hellsten U."/>
            <person name="Dirks B."/>
            <person name="Chapman J."/>
            <person name="Salamov A."/>
            <person name="Terry A."/>
            <person name="Shapiro H."/>
            <person name="Lindquist E."/>
            <person name="Kapitonov V.V."/>
            <person name="Jurka J."/>
            <person name="Genikhovich G."/>
            <person name="Grigoriev I.V."/>
            <person name="Lucas S.M."/>
            <person name="Steele R.E."/>
            <person name="Finnerty J.R."/>
            <person name="Technau U."/>
            <person name="Martindale M.Q."/>
            <person name="Rokhsar D.S."/>
        </authorList>
    </citation>
    <scope>NUCLEOTIDE SEQUENCE [LARGE SCALE GENOMIC DNA]</scope>
    <source>
        <strain evidence="16">CH2 X CH6</strain>
    </source>
</reference>
<dbReference type="FunFam" id="1.20.1730.10:FF:000008">
    <property type="entry name" value="High affinity choline transporter 1"/>
    <property type="match status" value="1"/>
</dbReference>
<evidence type="ECO:0000256" key="12">
    <source>
        <dbReference type="ARBA" id="ARBA00023201"/>
    </source>
</evidence>
<dbReference type="Proteomes" id="UP000001593">
    <property type="component" value="Unassembled WGS sequence"/>
</dbReference>
<dbReference type="InterPro" id="IPR001734">
    <property type="entry name" value="Na/solute_symporter"/>
</dbReference>
<evidence type="ECO:0000256" key="11">
    <source>
        <dbReference type="ARBA" id="ARBA00023180"/>
    </source>
</evidence>
<feature type="transmembrane region" description="Helical" evidence="14">
    <location>
        <begin position="121"/>
        <end position="145"/>
    </location>
</feature>
<dbReference type="STRING" id="45351.A7RPS9"/>
<keyword evidence="4 14" id="KW-0812">Transmembrane</keyword>
<dbReference type="PhylomeDB" id="A7RPS9"/>
<feature type="transmembrane region" description="Helical" evidence="14">
    <location>
        <begin position="6"/>
        <end position="27"/>
    </location>
</feature>
<keyword evidence="5" id="KW-0769">Symport</keyword>
<protein>
    <recommendedName>
        <fullName evidence="17">High-affinity choline transporter 1</fullName>
    </recommendedName>
</protein>
<evidence type="ECO:0000256" key="6">
    <source>
        <dbReference type="ARBA" id="ARBA00022979"/>
    </source>
</evidence>
<dbReference type="AlphaFoldDB" id="A7RPS9"/>
<dbReference type="PROSITE" id="PS50283">
    <property type="entry name" value="NA_SOLUT_SYMP_3"/>
    <property type="match status" value="1"/>
</dbReference>
<evidence type="ECO:0000256" key="3">
    <source>
        <dbReference type="ARBA" id="ARBA00022448"/>
    </source>
</evidence>
<comment type="similarity">
    <text evidence="2 13">Belongs to the sodium:solute symporter (SSF) (TC 2.A.21) family.</text>
</comment>
<evidence type="ECO:0000256" key="1">
    <source>
        <dbReference type="ARBA" id="ARBA00004141"/>
    </source>
</evidence>
<feature type="transmembrane region" description="Helical" evidence="14">
    <location>
        <begin position="157"/>
        <end position="177"/>
    </location>
</feature>
<dbReference type="PANTHER" id="PTHR45897:SF4">
    <property type="entry name" value="HIGH-AFFINITY CHOLINE TRANSPORTER 1"/>
    <property type="match status" value="1"/>
</dbReference>
<dbReference type="Gene3D" id="1.20.1730.10">
    <property type="entry name" value="Sodium/glucose cotransporter"/>
    <property type="match status" value="1"/>
</dbReference>
<keyword evidence="6" id="KW-0530">Neurotransmitter biosynthesis</keyword>
<evidence type="ECO:0000313" key="15">
    <source>
        <dbReference type="EMBL" id="EDO46558.1"/>
    </source>
</evidence>
<evidence type="ECO:0000256" key="5">
    <source>
        <dbReference type="ARBA" id="ARBA00022847"/>
    </source>
</evidence>
<dbReference type="KEGG" id="nve:5518695"/>
<accession>A7RPS9</accession>
<dbReference type="OrthoDB" id="546820at2759"/>
<keyword evidence="12" id="KW-0739">Sodium transport</keyword>
<feature type="transmembrane region" description="Helical" evidence="14">
    <location>
        <begin position="472"/>
        <end position="492"/>
    </location>
</feature>
<evidence type="ECO:0000256" key="14">
    <source>
        <dbReference type="SAM" id="Phobius"/>
    </source>
</evidence>
<dbReference type="Pfam" id="PF00474">
    <property type="entry name" value="SSF"/>
    <property type="match status" value="1"/>
</dbReference>
<evidence type="ECO:0000256" key="2">
    <source>
        <dbReference type="ARBA" id="ARBA00006434"/>
    </source>
</evidence>
<dbReference type="OMA" id="QSESIMV"/>
<sequence>MGEVNIPGLLGILVFYLAILAVGLWAAKKRKSNEEESMLAGRSLGIYVGSFTMTATWVGGGYINGTAEAVYAEGKGLVWAQAPWGYTTSLVLGGLFFAKIMRMREYMTMLDPFTRKYGPRFGGVCFIPALIGEVFWSASILAALGSTVSVVVGLDRFTSVITSAAIAVAYTLVGGLYSVAYTDILQLICIFIGLWLSIPFIMTNPAVGDISDHKEWIGEWEPAKAGLWLDYGMHLIFGGIPWQVYFQRVLACRTPKVAQGLSFTAAIGCVIFTIPSIIIGAAGKVTDWSKTSFYTGPVNATNVTVEFDQSLILPMALQYLTPTAVSFIGLGAVSAAVMSSSDSSVLSASTMFSHNVYKLVFRPQALSREMYWVLRIAIIGVGAIATTMALTVKSIYVLFVLCSDIVYVILFPQLLCVIYMDKIVNTYGAVSGYIVGLSLRILGGEPNVGIQPTIIFPWYNETDGQLFPYRTLSMASGLFAIIVVSQLLQILFNRGIVPMKYDFFHC</sequence>
<feature type="transmembrane region" description="Helical" evidence="14">
    <location>
        <begin position="372"/>
        <end position="390"/>
    </location>
</feature>
<feature type="transmembrane region" description="Helical" evidence="14">
    <location>
        <begin position="83"/>
        <end position="101"/>
    </location>
</feature>
<dbReference type="GO" id="GO:0005307">
    <property type="term" value="F:choline:sodium symporter activity"/>
    <property type="evidence" value="ECO:0000318"/>
    <property type="project" value="GO_Central"/>
</dbReference>
<name>A7RPS9_NEMVE</name>
<keyword evidence="11" id="KW-0325">Glycoprotein</keyword>
<dbReference type="GO" id="GO:0005886">
    <property type="term" value="C:plasma membrane"/>
    <property type="evidence" value="ECO:0000318"/>
    <property type="project" value="GO_Central"/>
</dbReference>
<feature type="transmembrane region" description="Helical" evidence="14">
    <location>
        <begin position="258"/>
        <end position="282"/>
    </location>
</feature>
<dbReference type="GO" id="GO:0015871">
    <property type="term" value="P:choline transport"/>
    <property type="evidence" value="ECO:0000318"/>
    <property type="project" value="GO_Central"/>
</dbReference>
<keyword evidence="3" id="KW-0813">Transport</keyword>
<proteinExistence type="inferred from homology"/>
<keyword evidence="9" id="KW-0406">Ion transport</keyword>
<evidence type="ECO:0008006" key="17">
    <source>
        <dbReference type="Google" id="ProtNLM"/>
    </source>
</evidence>
<feature type="transmembrane region" description="Helical" evidence="14">
    <location>
        <begin position="227"/>
        <end position="246"/>
    </location>
</feature>
<dbReference type="InterPro" id="IPR038377">
    <property type="entry name" value="Na/Glc_symporter_sf"/>
</dbReference>
<organism evidence="15 16">
    <name type="scientific">Nematostella vectensis</name>
    <name type="common">Starlet sea anemone</name>
    <dbReference type="NCBI Taxonomy" id="45351"/>
    <lineage>
        <taxon>Eukaryota</taxon>
        <taxon>Metazoa</taxon>
        <taxon>Cnidaria</taxon>
        <taxon>Anthozoa</taxon>
        <taxon>Hexacorallia</taxon>
        <taxon>Actiniaria</taxon>
        <taxon>Edwardsiidae</taxon>
        <taxon>Nematostella</taxon>
    </lineage>
</organism>
<feature type="non-terminal residue" evidence="15">
    <location>
        <position position="506"/>
    </location>
</feature>
<dbReference type="InParanoid" id="A7RPS9"/>
<keyword evidence="7 14" id="KW-1133">Transmembrane helix</keyword>
<evidence type="ECO:0000256" key="8">
    <source>
        <dbReference type="ARBA" id="ARBA00023053"/>
    </source>
</evidence>
<keyword evidence="8" id="KW-0915">Sodium</keyword>
<gene>
    <name evidence="15" type="ORF">NEMVEDRAFT_v1g89183</name>
</gene>
<evidence type="ECO:0000313" key="16">
    <source>
        <dbReference type="Proteomes" id="UP000001593"/>
    </source>
</evidence>
<comment type="subcellular location">
    <subcellularLocation>
        <location evidence="1">Membrane</location>
        <topology evidence="1">Multi-pass membrane protein</topology>
    </subcellularLocation>
</comment>
<evidence type="ECO:0000256" key="10">
    <source>
        <dbReference type="ARBA" id="ARBA00023136"/>
    </source>
</evidence>
<evidence type="ECO:0000256" key="13">
    <source>
        <dbReference type="RuleBase" id="RU362091"/>
    </source>
</evidence>
<dbReference type="CDD" id="cd11474">
    <property type="entry name" value="SLC5sbd_CHT"/>
    <property type="match status" value="1"/>
</dbReference>